<dbReference type="Proteomes" id="UP000186230">
    <property type="component" value="Chromosome"/>
</dbReference>
<dbReference type="KEGG" id="gfl:GRFL_0247"/>
<gene>
    <name evidence="1" type="ORF">GRFL_0247</name>
</gene>
<protein>
    <submittedName>
        <fullName evidence="1">Uncharacterized protein</fullName>
    </submittedName>
</protein>
<proteinExistence type="predicted"/>
<name>A0A1L7I051_9FLAO</name>
<keyword evidence="2" id="KW-1185">Reference proteome</keyword>
<sequence length="39" mass="4507">MVILSYLLTIGRAKPGIGYKIFFGITFALNFHTEKFHVY</sequence>
<dbReference type="EMBL" id="CP016359">
    <property type="protein sequence ID" value="APU66971.1"/>
    <property type="molecule type" value="Genomic_DNA"/>
</dbReference>
<dbReference type="AlphaFoldDB" id="A0A1L7I051"/>
<reference evidence="1 2" key="1">
    <citation type="submission" date="2016-07" db="EMBL/GenBank/DDBJ databases">
        <title>Multi-omics approach to identify versatile polysaccharide utilization systems of a marine flavobacterium Gramella flava.</title>
        <authorList>
            <person name="Tang K."/>
        </authorList>
    </citation>
    <scope>NUCLEOTIDE SEQUENCE [LARGE SCALE GENOMIC DNA]</scope>
    <source>
        <strain evidence="1 2">JLT2011</strain>
    </source>
</reference>
<evidence type="ECO:0000313" key="1">
    <source>
        <dbReference type="EMBL" id="APU66971.1"/>
    </source>
</evidence>
<evidence type="ECO:0000313" key="2">
    <source>
        <dbReference type="Proteomes" id="UP000186230"/>
    </source>
</evidence>
<accession>A0A1L7I051</accession>
<organism evidence="1 2">
    <name type="scientific">Christiangramia flava JLT2011</name>
    <dbReference type="NCBI Taxonomy" id="1229726"/>
    <lineage>
        <taxon>Bacteria</taxon>
        <taxon>Pseudomonadati</taxon>
        <taxon>Bacteroidota</taxon>
        <taxon>Flavobacteriia</taxon>
        <taxon>Flavobacteriales</taxon>
        <taxon>Flavobacteriaceae</taxon>
        <taxon>Christiangramia</taxon>
    </lineage>
</organism>